<proteinExistence type="predicted"/>
<name>A0ABU6Q455_9FABA</name>
<dbReference type="EMBL" id="JASCZI010000005">
    <property type="protein sequence ID" value="MED6106198.1"/>
    <property type="molecule type" value="Genomic_DNA"/>
</dbReference>
<sequence>MMSHKSKKIVLRSAPSMTRRQPLLLQESSSSRSSAVGEVVGGTAAECVAVCCCCPCGLAFNVLLLALYKLPFGLCRRMIQGIRRRKKGLLPHPAARRRIQCRCGCCDVGGLRMIEPMCANDENDVKAVQYSSFFEADKETVDLENEMWDKFYGAGFWRSSSRKDSSATTAIAAFQPQYVR</sequence>
<evidence type="ECO:0000313" key="2">
    <source>
        <dbReference type="Proteomes" id="UP001341840"/>
    </source>
</evidence>
<reference evidence="1 2" key="1">
    <citation type="journal article" date="2023" name="Plants (Basel)">
        <title>Bridging the Gap: Combining Genomics and Transcriptomics Approaches to Understand Stylosanthes scabra, an Orphan Legume from the Brazilian Caatinga.</title>
        <authorList>
            <person name="Ferreira-Neto J.R.C."/>
            <person name="da Silva M.D."/>
            <person name="Binneck E."/>
            <person name="de Melo N.F."/>
            <person name="da Silva R.H."/>
            <person name="de Melo A.L.T.M."/>
            <person name="Pandolfi V."/>
            <person name="Bustamante F.O."/>
            <person name="Brasileiro-Vidal A.C."/>
            <person name="Benko-Iseppon A.M."/>
        </authorList>
    </citation>
    <scope>NUCLEOTIDE SEQUENCE [LARGE SCALE GENOMIC DNA]</scope>
    <source>
        <tissue evidence="1">Leaves</tissue>
    </source>
</reference>
<dbReference type="Proteomes" id="UP001341840">
    <property type="component" value="Unassembled WGS sequence"/>
</dbReference>
<gene>
    <name evidence="1" type="ORF">PIB30_002650</name>
</gene>
<comment type="caution">
    <text evidence="1">The sequence shown here is derived from an EMBL/GenBank/DDBJ whole genome shotgun (WGS) entry which is preliminary data.</text>
</comment>
<keyword evidence="2" id="KW-1185">Reference proteome</keyword>
<protein>
    <submittedName>
        <fullName evidence="1">Uncharacterized protein</fullName>
    </submittedName>
</protein>
<dbReference type="PANTHER" id="PTHR33264:SF64">
    <property type="entry name" value="TRANSMEMBRANE PROTEIN"/>
    <property type="match status" value="1"/>
</dbReference>
<dbReference type="PANTHER" id="PTHR33264">
    <property type="entry name" value="EXPRESSED PROTEIN"/>
    <property type="match status" value="1"/>
</dbReference>
<evidence type="ECO:0000313" key="1">
    <source>
        <dbReference type="EMBL" id="MED6106198.1"/>
    </source>
</evidence>
<accession>A0ABU6Q455</accession>
<organism evidence="1 2">
    <name type="scientific">Stylosanthes scabra</name>
    <dbReference type="NCBI Taxonomy" id="79078"/>
    <lineage>
        <taxon>Eukaryota</taxon>
        <taxon>Viridiplantae</taxon>
        <taxon>Streptophyta</taxon>
        <taxon>Embryophyta</taxon>
        <taxon>Tracheophyta</taxon>
        <taxon>Spermatophyta</taxon>
        <taxon>Magnoliopsida</taxon>
        <taxon>eudicotyledons</taxon>
        <taxon>Gunneridae</taxon>
        <taxon>Pentapetalae</taxon>
        <taxon>rosids</taxon>
        <taxon>fabids</taxon>
        <taxon>Fabales</taxon>
        <taxon>Fabaceae</taxon>
        <taxon>Papilionoideae</taxon>
        <taxon>50 kb inversion clade</taxon>
        <taxon>dalbergioids sensu lato</taxon>
        <taxon>Dalbergieae</taxon>
        <taxon>Pterocarpus clade</taxon>
        <taxon>Stylosanthes</taxon>
    </lineage>
</organism>